<proteinExistence type="predicted"/>
<gene>
    <name evidence="1" type="ORF">PCOR1329_LOCUS70370</name>
</gene>
<evidence type="ECO:0000313" key="1">
    <source>
        <dbReference type="EMBL" id="CAK0890041.1"/>
    </source>
</evidence>
<keyword evidence="2" id="KW-1185">Reference proteome</keyword>
<name>A0ABN9WXC8_9DINO</name>
<reference evidence="1" key="1">
    <citation type="submission" date="2023-10" db="EMBL/GenBank/DDBJ databases">
        <authorList>
            <person name="Chen Y."/>
            <person name="Shah S."/>
            <person name="Dougan E. K."/>
            <person name="Thang M."/>
            <person name="Chan C."/>
        </authorList>
    </citation>
    <scope>NUCLEOTIDE SEQUENCE [LARGE SCALE GENOMIC DNA]</scope>
</reference>
<dbReference type="Proteomes" id="UP001189429">
    <property type="component" value="Unassembled WGS sequence"/>
</dbReference>
<protein>
    <submittedName>
        <fullName evidence="1">Uncharacterized protein</fullName>
    </submittedName>
</protein>
<sequence>MVVRPTLASSISLKSARARCHWPRFWHALTAVLQLMDGVGLQLCLPHLAEQRKNLPPKPNFLAGAHGSVVADEAGLQFRLPHLAEQQQSLVPPPAFLTCADPGAVAEVTSGSSLASHISLSSASARCHCSPFSHALIPAL</sequence>
<comment type="caution">
    <text evidence="1">The sequence shown here is derived from an EMBL/GenBank/DDBJ whole genome shotgun (WGS) entry which is preliminary data.</text>
</comment>
<organism evidence="1 2">
    <name type="scientific">Prorocentrum cordatum</name>
    <dbReference type="NCBI Taxonomy" id="2364126"/>
    <lineage>
        <taxon>Eukaryota</taxon>
        <taxon>Sar</taxon>
        <taxon>Alveolata</taxon>
        <taxon>Dinophyceae</taxon>
        <taxon>Prorocentrales</taxon>
        <taxon>Prorocentraceae</taxon>
        <taxon>Prorocentrum</taxon>
    </lineage>
</organism>
<evidence type="ECO:0000313" key="2">
    <source>
        <dbReference type="Proteomes" id="UP001189429"/>
    </source>
</evidence>
<dbReference type="EMBL" id="CAUYUJ010019289">
    <property type="protein sequence ID" value="CAK0890041.1"/>
    <property type="molecule type" value="Genomic_DNA"/>
</dbReference>
<accession>A0ABN9WXC8</accession>